<gene>
    <name evidence="2" type="ORF">TKK_014664</name>
</gene>
<comment type="caution">
    <text evidence="2">The sequence shown here is derived from an EMBL/GenBank/DDBJ whole genome shotgun (WGS) entry which is preliminary data.</text>
</comment>
<accession>A0ABD2WBQ0</accession>
<keyword evidence="3" id="KW-1185">Reference proteome</keyword>
<dbReference type="AlphaFoldDB" id="A0ABD2WBQ0"/>
<sequence length="82" mass="9410">MYQLLFHIPVRQQIAIYRYYTAPSDTNEFLVRQRSVAQTGAIQFPHEDRRATENESSAKEKAAAVVRGPRDPRPISPRLLGK</sequence>
<reference evidence="2 3" key="1">
    <citation type="journal article" date="2024" name="bioRxiv">
        <title>A reference genome for Trichogramma kaykai: A tiny desert-dwelling parasitoid wasp with competing sex-ratio distorters.</title>
        <authorList>
            <person name="Culotta J."/>
            <person name="Lindsey A.R."/>
        </authorList>
    </citation>
    <scope>NUCLEOTIDE SEQUENCE [LARGE SCALE GENOMIC DNA]</scope>
    <source>
        <strain evidence="2 3">KSX58</strain>
    </source>
</reference>
<dbReference type="Proteomes" id="UP001627154">
    <property type="component" value="Unassembled WGS sequence"/>
</dbReference>
<evidence type="ECO:0000313" key="2">
    <source>
        <dbReference type="EMBL" id="KAL3390509.1"/>
    </source>
</evidence>
<organism evidence="2 3">
    <name type="scientific">Trichogramma kaykai</name>
    <dbReference type="NCBI Taxonomy" id="54128"/>
    <lineage>
        <taxon>Eukaryota</taxon>
        <taxon>Metazoa</taxon>
        <taxon>Ecdysozoa</taxon>
        <taxon>Arthropoda</taxon>
        <taxon>Hexapoda</taxon>
        <taxon>Insecta</taxon>
        <taxon>Pterygota</taxon>
        <taxon>Neoptera</taxon>
        <taxon>Endopterygota</taxon>
        <taxon>Hymenoptera</taxon>
        <taxon>Apocrita</taxon>
        <taxon>Proctotrupomorpha</taxon>
        <taxon>Chalcidoidea</taxon>
        <taxon>Trichogrammatidae</taxon>
        <taxon>Trichogramma</taxon>
    </lineage>
</organism>
<dbReference type="EMBL" id="JBJJXI010000117">
    <property type="protein sequence ID" value="KAL3390509.1"/>
    <property type="molecule type" value="Genomic_DNA"/>
</dbReference>
<feature type="region of interest" description="Disordered" evidence="1">
    <location>
        <begin position="46"/>
        <end position="82"/>
    </location>
</feature>
<name>A0ABD2WBQ0_9HYME</name>
<evidence type="ECO:0000313" key="3">
    <source>
        <dbReference type="Proteomes" id="UP001627154"/>
    </source>
</evidence>
<feature type="compositionally biased region" description="Basic and acidic residues" evidence="1">
    <location>
        <begin position="46"/>
        <end position="73"/>
    </location>
</feature>
<evidence type="ECO:0000256" key="1">
    <source>
        <dbReference type="SAM" id="MobiDB-lite"/>
    </source>
</evidence>
<proteinExistence type="predicted"/>
<protein>
    <submittedName>
        <fullName evidence="2">Uncharacterized protein</fullName>
    </submittedName>
</protein>